<keyword evidence="8" id="KW-1185">Reference proteome</keyword>
<keyword evidence="5" id="KW-0812">Transmembrane</keyword>
<feature type="transmembrane region" description="Helical" evidence="5">
    <location>
        <begin position="102"/>
        <end position="121"/>
    </location>
</feature>
<evidence type="ECO:0000256" key="1">
    <source>
        <dbReference type="ARBA" id="ARBA00022500"/>
    </source>
</evidence>
<evidence type="ECO:0000313" key="7">
    <source>
        <dbReference type="EMBL" id="TGL65373.1"/>
    </source>
</evidence>
<evidence type="ECO:0000256" key="3">
    <source>
        <dbReference type="PROSITE-ProRule" id="PRU00284"/>
    </source>
</evidence>
<dbReference type="SUPFAM" id="SSF58104">
    <property type="entry name" value="Methyl-accepting chemotaxis protein (MCP) signaling domain"/>
    <property type="match status" value="1"/>
</dbReference>
<dbReference type="PROSITE" id="PS50111">
    <property type="entry name" value="CHEMOTAXIS_TRANSDUC_2"/>
    <property type="match status" value="1"/>
</dbReference>
<sequence>MLTIADLWKQGKIIINRIRFGLVLLFLLAMIGAKDEFQPKMFLIHMIGTCIMGFYCAIAYFLERKSNPPTWFHKILILMDTLVLSFTIILDCSLSLQEAEAALANAVVYFIFFFNAIYSGFLGDRKFVLINSLLGSILVAVALVVAVKIGGVQLSVDPEQSRQIGYVGLAGEVMKPIFIMIAGYIVSLLVQLLTKISSLAEIKAEEAEMLLGQTKERNKVSANAAIKLESSIINFSKFVSDTSLKLESQAASLEEITAVISELSSSFESNGASIEEQNTKVQRMVSDTVELKETVDQILIQSEQLVEIAEMNKKESMSVTEVADQTATHLESIQASFDQVNEINNIVAEIGEKTNLLALNASIEAARAGDVGKGFAVVANEVSKLAEFTKNNVKRIATVVKSSKEIISNARYASQSTGELAKSQIDRLNQTLMQIQNMNQLYVEQRNTLSSILSELSQIRELSNQIAGSTKEQLLGQKEASKGIIQLEMEVNEISRASKDLEEHIQMIKEEANILASMGSNESK</sequence>
<accession>A0A4Z0ZYL4</accession>
<evidence type="ECO:0000256" key="2">
    <source>
        <dbReference type="ARBA" id="ARBA00029447"/>
    </source>
</evidence>
<keyword evidence="1" id="KW-0145">Chemotaxis</keyword>
<keyword evidence="3" id="KW-0807">Transducer</keyword>
<dbReference type="GO" id="GO:0004888">
    <property type="term" value="F:transmembrane signaling receptor activity"/>
    <property type="evidence" value="ECO:0007669"/>
    <property type="project" value="InterPro"/>
</dbReference>
<feature type="transmembrane region" description="Helical" evidence="5">
    <location>
        <begin position="133"/>
        <end position="156"/>
    </location>
</feature>
<proteinExistence type="inferred from homology"/>
<dbReference type="GO" id="GO:0007165">
    <property type="term" value="P:signal transduction"/>
    <property type="evidence" value="ECO:0007669"/>
    <property type="project" value="UniProtKB-KW"/>
</dbReference>
<dbReference type="GO" id="GO:0006935">
    <property type="term" value="P:chemotaxis"/>
    <property type="evidence" value="ECO:0007669"/>
    <property type="project" value="UniProtKB-KW"/>
</dbReference>
<dbReference type="AlphaFoldDB" id="A0A4Z0ZYL4"/>
<dbReference type="PANTHER" id="PTHR43531">
    <property type="entry name" value="PROTEIN ICFG"/>
    <property type="match status" value="1"/>
</dbReference>
<dbReference type="RefSeq" id="WP_135643220.1">
    <property type="nucleotide sequence ID" value="NZ_RQGH01000026.1"/>
</dbReference>
<dbReference type="GO" id="GO:0005886">
    <property type="term" value="C:plasma membrane"/>
    <property type="evidence" value="ECO:0007669"/>
    <property type="project" value="TreeGrafter"/>
</dbReference>
<organism evidence="7 8">
    <name type="scientific">Leptospira jelokensis</name>
    <dbReference type="NCBI Taxonomy" id="2484931"/>
    <lineage>
        <taxon>Bacteria</taxon>
        <taxon>Pseudomonadati</taxon>
        <taxon>Spirochaetota</taxon>
        <taxon>Spirochaetia</taxon>
        <taxon>Leptospirales</taxon>
        <taxon>Leptospiraceae</taxon>
        <taxon>Leptospira</taxon>
    </lineage>
</organism>
<comment type="caution">
    <text evidence="7">The sequence shown here is derived from an EMBL/GenBank/DDBJ whole genome shotgun (WGS) entry which is preliminary data.</text>
</comment>
<comment type="similarity">
    <text evidence="2">Belongs to the methyl-accepting chemotaxis (MCP) protein family.</text>
</comment>
<name>A0A4Z0ZYL4_9LEPT</name>
<keyword evidence="4" id="KW-0175">Coiled coil</keyword>
<evidence type="ECO:0000259" key="6">
    <source>
        <dbReference type="PROSITE" id="PS50111"/>
    </source>
</evidence>
<dbReference type="InterPro" id="IPR004089">
    <property type="entry name" value="MCPsignal_dom"/>
</dbReference>
<feature type="domain" description="Methyl-accepting transducer" evidence="6">
    <location>
        <begin position="245"/>
        <end position="488"/>
    </location>
</feature>
<feature type="transmembrane region" description="Helical" evidence="5">
    <location>
        <begin position="75"/>
        <end position="96"/>
    </location>
</feature>
<dbReference type="SMART" id="SM00283">
    <property type="entry name" value="MA"/>
    <property type="match status" value="1"/>
</dbReference>
<evidence type="ECO:0000256" key="5">
    <source>
        <dbReference type="SAM" id="Phobius"/>
    </source>
</evidence>
<dbReference type="PANTHER" id="PTHR43531:SF11">
    <property type="entry name" value="METHYL-ACCEPTING CHEMOTAXIS PROTEIN 3"/>
    <property type="match status" value="1"/>
</dbReference>
<dbReference type="InterPro" id="IPR051310">
    <property type="entry name" value="MCP_chemotaxis"/>
</dbReference>
<dbReference type="InterPro" id="IPR004090">
    <property type="entry name" value="Chemotax_Me-accpt_rcpt"/>
</dbReference>
<keyword evidence="5" id="KW-0472">Membrane</keyword>
<evidence type="ECO:0000256" key="4">
    <source>
        <dbReference type="SAM" id="Coils"/>
    </source>
</evidence>
<feature type="transmembrane region" description="Helical" evidence="5">
    <location>
        <begin position="43"/>
        <end position="63"/>
    </location>
</feature>
<dbReference type="Proteomes" id="UP000297567">
    <property type="component" value="Unassembled WGS sequence"/>
</dbReference>
<dbReference type="PRINTS" id="PR00260">
    <property type="entry name" value="CHEMTRNSDUCR"/>
</dbReference>
<dbReference type="EMBL" id="RQGH01000026">
    <property type="protein sequence ID" value="TGL65373.1"/>
    <property type="molecule type" value="Genomic_DNA"/>
</dbReference>
<feature type="coiled-coil region" evidence="4">
    <location>
        <begin position="484"/>
        <end position="511"/>
    </location>
</feature>
<protein>
    <submittedName>
        <fullName evidence="7">Chemotaxis protein</fullName>
    </submittedName>
</protein>
<dbReference type="Pfam" id="PF00015">
    <property type="entry name" value="MCPsignal"/>
    <property type="match status" value="1"/>
</dbReference>
<dbReference type="Gene3D" id="1.10.287.950">
    <property type="entry name" value="Methyl-accepting chemotaxis protein"/>
    <property type="match status" value="1"/>
</dbReference>
<gene>
    <name evidence="7" type="ORF">EHQ62_12430</name>
</gene>
<keyword evidence="5" id="KW-1133">Transmembrane helix</keyword>
<reference evidence="7" key="1">
    <citation type="journal article" date="2019" name="PLoS Negl. Trop. Dis.">
        <title>Revisiting the worldwide diversity of Leptospira species in the environment.</title>
        <authorList>
            <person name="Vincent A.T."/>
            <person name="Schiettekatte O."/>
            <person name="Bourhy P."/>
            <person name="Veyrier F.J."/>
            <person name="Picardeau M."/>
        </authorList>
    </citation>
    <scope>NUCLEOTIDE SEQUENCE [LARGE SCALE GENOMIC DNA]</scope>
    <source>
        <strain evidence="7">201702451</strain>
    </source>
</reference>
<evidence type="ECO:0000313" key="8">
    <source>
        <dbReference type="Proteomes" id="UP000297567"/>
    </source>
</evidence>